<reference evidence="11 12" key="1">
    <citation type="submission" date="2022-06" db="EMBL/GenBank/DDBJ databases">
        <title>Endosaccharibacter gen. nov., sp. nov., endophytic bacteria isolated from sugarcane.</title>
        <authorList>
            <person name="Pitiwittayakul N."/>
            <person name="Yukphan P."/>
            <person name="Charoenyingcharoen P."/>
            <person name="Tanasupawat S."/>
        </authorList>
    </citation>
    <scope>NUCLEOTIDE SEQUENCE [LARGE SCALE GENOMIC DNA]</scope>
    <source>
        <strain evidence="11 12">KSS8</strain>
    </source>
</reference>
<dbReference type="EMBL" id="JAMSKV010000004">
    <property type="protein sequence ID" value="MCQ8278185.1"/>
    <property type="molecule type" value="Genomic_DNA"/>
</dbReference>
<keyword evidence="3" id="KW-0813">Transport</keyword>
<feature type="domain" description="ABC transmembrane type-1" evidence="10">
    <location>
        <begin position="58"/>
        <end position="258"/>
    </location>
</feature>
<comment type="subcellular location">
    <subcellularLocation>
        <location evidence="1">Cell membrane</location>
        <topology evidence="1">Multi-pass membrane protein</topology>
    </subcellularLocation>
</comment>
<accession>A0ABT1W5M5</accession>
<evidence type="ECO:0000256" key="6">
    <source>
        <dbReference type="ARBA" id="ARBA00023032"/>
    </source>
</evidence>
<dbReference type="PROSITE" id="PS50928">
    <property type="entry name" value="ABC_TM1"/>
    <property type="match status" value="1"/>
</dbReference>
<feature type="transmembrane region" description="Helical" evidence="9">
    <location>
        <begin position="130"/>
        <end position="150"/>
    </location>
</feature>
<gene>
    <name evidence="11" type="ORF">NFI95_06955</name>
</gene>
<dbReference type="Proteomes" id="UP001524587">
    <property type="component" value="Unassembled WGS sequence"/>
</dbReference>
<organism evidence="11 12">
    <name type="scientific">Endosaccharibacter trunci</name>
    <dbReference type="NCBI Taxonomy" id="2812733"/>
    <lineage>
        <taxon>Bacteria</taxon>
        <taxon>Pseudomonadati</taxon>
        <taxon>Pseudomonadota</taxon>
        <taxon>Alphaproteobacteria</taxon>
        <taxon>Acetobacterales</taxon>
        <taxon>Acetobacteraceae</taxon>
        <taxon>Endosaccharibacter</taxon>
    </lineage>
</organism>
<dbReference type="CDD" id="cd06261">
    <property type="entry name" value="TM_PBP2"/>
    <property type="match status" value="1"/>
</dbReference>
<keyword evidence="5 9" id="KW-1133">Transmembrane helix</keyword>
<dbReference type="InterPro" id="IPR035906">
    <property type="entry name" value="MetI-like_sf"/>
</dbReference>
<dbReference type="Gene3D" id="1.10.3720.10">
    <property type="entry name" value="MetI-like"/>
    <property type="match status" value="1"/>
</dbReference>
<feature type="transmembrane region" description="Helical" evidence="9">
    <location>
        <begin position="242"/>
        <end position="260"/>
    </location>
</feature>
<name>A0ABT1W5M5_9PROT</name>
<keyword evidence="6" id="KW-0764">Sulfate transport</keyword>
<feature type="transmembrane region" description="Helical" evidence="9">
    <location>
        <begin position="171"/>
        <end position="188"/>
    </location>
</feature>
<evidence type="ECO:0000259" key="10">
    <source>
        <dbReference type="PROSITE" id="PS50928"/>
    </source>
</evidence>
<dbReference type="PANTHER" id="PTHR30406">
    <property type="entry name" value="SULFATE TRANSPORT SYSTEM PERMEASE PROTEIN"/>
    <property type="match status" value="1"/>
</dbReference>
<evidence type="ECO:0000256" key="5">
    <source>
        <dbReference type="ARBA" id="ARBA00022989"/>
    </source>
</evidence>
<feature type="transmembrane region" description="Helical" evidence="9">
    <location>
        <begin position="12"/>
        <end position="38"/>
    </location>
</feature>
<evidence type="ECO:0000256" key="3">
    <source>
        <dbReference type="ARBA" id="ARBA00022448"/>
    </source>
</evidence>
<keyword evidence="4 9" id="KW-0812">Transmembrane</keyword>
<evidence type="ECO:0000256" key="9">
    <source>
        <dbReference type="SAM" id="Phobius"/>
    </source>
</evidence>
<dbReference type="SUPFAM" id="SSF161098">
    <property type="entry name" value="MetI-like"/>
    <property type="match status" value="1"/>
</dbReference>
<evidence type="ECO:0000256" key="1">
    <source>
        <dbReference type="ARBA" id="ARBA00004651"/>
    </source>
</evidence>
<comment type="function">
    <text evidence="8">Part of the ABC transporter complex CysAWTP (TC 3.A.1.6.1) involved in sulfate/thiosulfate import. Probably responsible for the translocation of the substrate across the membrane.</text>
</comment>
<evidence type="ECO:0000256" key="8">
    <source>
        <dbReference type="ARBA" id="ARBA00025323"/>
    </source>
</evidence>
<comment type="caution">
    <text evidence="11">The sequence shown here is derived from an EMBL/GenBank/DDBJ whole genome shotgun (WGS) entry which is preliminary data.</text>
</comment>
<protein>
    <submittedName>
        <fullName evidence="11">Sulfate ABC transporter permease subunit</fullName>
    </submittedName>
</protein>
<comment type="subunit">
    <text evidence="2">The complex is composed of two ATP-binding proteins (CysA), two transmembrane proteins (CysT and CysW) and a solute-binding protein (CysP).</text>
</comment>
<dbReference type="NCBIfam" id="TIGR00969">
    <property type="entry name" value="3a0106s02"/>
    <property type="match status" value="1"/>
</dbReference>
<feature type="transmembrane region" description="Helical" evidence="9">
    <location>
        <begin position="58"/>
        <end position="81"/>
    </location>
</feature>
<dbReference type="RefSeq" id="WP_422863645.1">
    <property type="nucleotide sequence ID" value="NZ_JAMSKV010000004.1"/>
</dbReference>
<dbReference type="InterPro" id="IPR005667">
    <property type="entry name" value="Sulph_transpt2"/>
</dbReference>
<sequence>MTTTTRITPAGWLLTAAAWLAVALMLILPVGVLFGQALREGLQAALATLSDPDSLAAIRLSLLVTAIVLPVNAACGFLAAFALTRFDFPGRALLLVLIELPLSVSPVVAGLVWVLLFGRHGWFGPWLTAHGIRLVFTLPGILLATLFVTFPYVTRTVMPAMEARGRAQEEAATMLGAGFLPILFRVTLPEAGAALLSGTLLCAARALGEFGAVSVASGHVPGLTETVPLRIQALYDGYETTAAFTLAALLAIASGLLVGVRGVMEWRRGGTGSARVDAT</sequence>
<keyword evidence="7 9" id="KW-0472">Membrane</keyword>
<evidence type="ECO:0000256" key="4">
    <source>
        <dbReference type="ARBA" id="ARBA00022692"/>
    </source>
</evidence>
<dbReference type="Pfam" id="PF00528">
    <property type="entry name" value="BPD_transp_1"/>
    <property type="match status" value="1"/>
</dbReference>
<keyword evidence="12" id="KW-1185">Reference proteome</keyword>
<evidence type="ECO:0000313" key="12">
    <source>
        <dbReference type="Proteomes" id="UP001524587"/>
    </source>
</evidence>
<evidence type="ECO:0000256" key="2">
    <source>
        <dbReference type="ARBA" id="ARBA00011779"/>
    </source>
</evidence>
<evidence type="ECO:0000256" key="7">
    <source>
        <dbReference type="ARBA" id="ARBA00023136"/>
    </source>
</evidence>
<evidence type="ECO:0000313" key="11">
    <source>
        <dbReference type="EMBL" id="MCQ8278185.1"/>
    </source>
</evidence>
<feature type="transmembrane region" description="Helical" evidence="9">
    <location>
        <begin position="93"/>
        <end position="118"/>
    </location>
</feature>
<dbReference type="PANTHER" id="PTHR30406:SF1">
    <property type="entry name" value="SULFATE TRANSPORT SYSTEM PERMEASE PROTEIN CYSW"/>
    <property type="match status" value="1"/>
</dbReference>
<dbReference type="InterPro" id="IPR000515">
    <property type="entry name" value="MetI-like"/>
</dbReference>
<proteinExistence type="predicted"/>